<organism evidence="2 3">
    <name type="scientific">Meloidogyne incognita</name>
    <name type="common">Southern root-knot nematode worm</name>
    <name type="synonym">Oxyuris incognita</name>
    <dbReference type="NCBI Taxonomy" id="6306"/>
    <lineage>
        <taxon>Eukaryota</taxon>
        <taxon>Metazoa</taxon>
        <taxon>Ecdysozoa</taxon>
        <taxon>Nematoda</taxon>
        <taxon>Chromadorea</taxon>
        <taxon>Rhabditida</taxon>
        <taxon>Tylenchina</taxon>
        <taxon>Tylenchomorpha</taxon>
        <taxon>Tylenchoidea</taxon>
        <taxon>Meloidogynidae</taxon>
        <taxon>Meloidogyninae</taxon>
        <taxon>Meloidogyne</taxon>
        <taxon>Meloidogyne incognita group</taxon>
    </lineage>
</organism>
<dbReference type="WBParaSite" id="Minc3s00433g12248">
    <property type="protein sequence ID" value="Minc3s00433g12248"/>
    <property type="gene ID" value="Minc3s00433g12248"/>
</dbReference>
<feature type="region of interest" description="Disordered" evidence="1">
    <location>
        <begin position="1"/>
        <end position="23"/>
    </location>
</feature>
<sequence length="245" mass="28386">MVVHPQGQTQHKTNLGSQPGHQSHQLHMVPYKSHQQDPNYFIDQLTNELGPQNALGHQNKETLYKEFLNLRRTVNNVLRKIMTEFIIGFPYNSFECMGREFDLVGEIFYAEALDLQASQIAKELYKLKPLYMKAISHTNDLAGFGIGGFLEQTLRKLKSDGFVKAVEMSSIILELEKMILVSANPKPRLTDTQEPDTETDTIILSRDRYRETILTETNRNFYFMSRTTHEQQLWGTTTNKRTWND</sequence>
<reference evidence="3" key="1">
    <citation type="submission" date="2022-11" db="UniProtKB">
        <authorList>
            <consortium name="WormBaseParasite"/>
        </authorList>
    </citation>
    <scope>IDENTIFICATION</scope>
</reference>
<proteinExistence type="predicted"/>
<protein>
    <submittedName>
        <fullName evidence="3">Uncharacterized protein</fullName>
    </submittedName>
</protein>
<evidence type="ECO:0000256" key="1">
    <source>
        <dbReference type="SAM" id="MobiDB-lite"/>
    </source>
</evidence>
<name>A0A914LD91_MELIC</name>
<evidence type="ECO:0000313" key="2">
    <source>
        <dbReference type="Proteomes" id="UP000887563"/>
    </source>
</evidence>
<keyword evidence="2" id="KW-1185">Reference proteome</keyword>
<dbReference type="AlphaFoldDB" id="A0A914LD91"/>
<accession>A0A914LD91</accession>
<evidence type="ECO:0000313" key="3">
    <source>
        <dbReference type="WBParaSite" id="Minc3s00433g12248"/>
    </source>
</evidence>
<dbReference type="Proteomes" id="UP000887563">
    <property type="component" value="Unplaced"/>
</dbReference>